<proteinExistence type="predicted"/>
<dbReference type="PANTHER" id="PTHR47245:SF2">
    <property type="entry name" value="PEPTIDYL-PROLYL CIS-TRANS ISOMERASE HP_0175-RELATED"/>
    <property type="match status" value="1"/>
</dbReference>
<dbReference type="Gene3D" id="3.10.50.40">
    <property type="match status" value="1"/>
</dbReference>
<dbReference type="InterPro" id="IPR000297">
    <property type="entry name" value="PPIase_PpiC"/>
</dbReference>
<dbReference type="InterPro" id="IPR046357">
    <property type="entry name" value="PPIase_dom_sf"/>
</dbReference>
<dbReference type="SUPFAM" id="SSF54534">
    <property type="entry name" value="FKBP-like"/>
    <property type="match status" value="1"/>
</dbReference>
<name>A0A0F9DTW7_9ZZZZ</name>
<gene>
    <name evidence="2" type="ORF">LCGC14_2157440</name>
</gene>
<dbReference type="Pfam" id="PF13624">
    <property type="entry name" value="SurA_N_3"/>
    <property type="match status" value="1"/>
</dbReference>
<organism evidence="2">
    <name type="scientific">marine sediment metagenome</name>
    <dbReference type="NCBI Taxonomy" id="412755"/>
    <lineage>
        <taxon>unclassified sequences</taxon>
        <taxon>metagenomes</taxon>
        <taxon>ecological metagenomes</taxon>
    </lineage>
</organism>
<dbReference type="EMBL" id="LAZR01027613">
    <property type="protein sequence ID" value="KKL65194.1"/>
    <property type="molecule type" value="Genomic_DNA"/>
</dbReference>
<evidence type="ECO:0000313" key="2">
    <source>
        <dbReference type="EMBL" id="KKL65194.1"/>
    </source>
</evidence>
<dbReference type="AlphaFoldDB" id="A0A0F9DTW7"/>
<dbReference type="Gene3D" id="1.10.4030.10">
    <property type="entry name" value="Porin chaperone SurA, peptide-binding domain"/>
    <property type="match status" value="1"/>
</dbReference>
<accession>A0A0F9DTW7</accession>
<dbReference type="PROSITE" id="PS50198">
    <property type="entry name" value="PPIC_PPIASE_2"/>
    <property type="match status" value="1"/>
</dbReference>
<dbReference type="SUPFAM" id="SSF109998">
    <property type="entry name" value="Triger factor/SurA peptide-binding domain-like"/>
    <property type="match status" value="1"/>
</dbReference>
<feature type="domain" description="PpiC" evidence="1">
    <location>
        <begin position="168"/>
        <end position="274"/>
    </location>
</feature>
<protein>
    <recommendedName>
        <fullName evidence="1">PpiC domain-containing protein</fullName>
    </recommendedName>
</protein>
<evidence type="ECO:0000259" key="1">
    <source>
        <dbReference type="PROSITE" id="PS50198"/>
    </source>
</evidence>
<dbReference type="Pfam" id="PF13616">
    <property type="entry name" value="Rotamase_3"/>
    <property type="match status" value="1"/>
</dbReference>
<sequence>MRKVILLLSLFLLVLNPVYSEIINGIACKVGSSIITIQDFETAYEQEKLRSLFTGTPVPEKKSVMNALIDNLLIKMESKNKGIVVTEEELDGIVDNMITQNNLTREEFVKELENENLSLEVLKENYRNDVLRMRLISQIISQRVNIVTDEEVKIFYDVPENKKLFTTPGIVELSRIFIPVPGDVSYKEAKEIKSHATAIYEQASQGADFRELIRTYSDTPESADKGGFQGSFTKEQLLTILSPEGAALIFSLDMGDVASPMMSMGGYYIYKIENKQGEKVLSYEEAYGSITSYLQKENGEKIFREWLVEKKQVVSIQYMIEME</sequence>
<dbReference type="InterPro" id="IPR050245">
    <property type="entry name" value="PrsA_foldase"/>
</dbReference>
<comment type="caution">
    <text evidence="2">The sequence shown here is derived from an EMBL/GenBank/DDBJ whole genome shotgun (WGS) entry which is preliminary data.</text>
</comment>
<dbReference type="PANTHER" id="PTHR47245">
    <property type="entry name" value="PEPTIDYLPROLYL ISOMERASE"/>
    <property type="match status" value="1"/>
</dbReference>
<dbReference type="InterPro" id="IPR027304">
    <property type="entry name" value="Trigger_fact/SurA_dom_sf"/>
</dbReference>
<dbReference type="GO" id="GO:0003755">
    <property type="term" value="F:peptidyl-prolyl cis-trans isomerase activity"/>
    <property type="evidence" value="ECO:0007669"/>
    <property type="project" value="InterPro"/>
</dbReference>
<reference evidence="2" key="1">
    <citation type="journal article" date="2015" name="Nature">
        <title>Complex archaea that bridge the gap between prokaryotes and eukaryotes.</title>
        <authorList>
            <person name="Spang A."/>
            <person name="Saw J.H."/>
            <person name="Jorgensen S.L."/>
            <person name="Zaremba-Niedzwiedzka K."/>
            <person name="Martijn J."/>
            <person name="Lind A.E."/>
            <person name="van Eijk R."/>
            <person name="Schleper C."/>
            <person name="Guy L."/>
            <person name="Ettema T.J."/>
        </authorList>
    </citation>
    <scope>NUCLEOTIDE SEQUENCE</scope>
</reference>